<evidence type="ECO:0000256" key="1">
    <source>
        <dbReference type="SAM" id="MobiDB-lite"/>
    </source>
</evidence>
<proteinExistence type="predicted"/>
<feature type="compositionally biased region" description="Polar residues" evidence="1">
    <location>
        <begin position="90"/>
        <end position="105"/>
    </location>
</feature>
<evidence type="ECO:0000313" key="2">
    <source>
        <dbReference type="EMBL" id="TNN83394.1"/>
    </source>
</evidence>
<name>A0A4Z2J0Q3_9TELE</name>
<comment type="caution">
    <text evidence="2">The sequence shown here is derived from an EMBL/GenBank/DDBJ whole genome shotgun (WGS) entry which is preliminary data.</text>
</comment>
<accession>A0A4Z2J0Q3</accession>
<dbReference type="AlphaFoldDB" id="A0A4Z2J0Q3"/>
<feature type="region of interest" description="Disordered" evidence="1">
    <location>
        <begin position="71"/>
        <end position="122"/>
    </location>
</feature>
<dbReference type="Proteomes" id="UP000314294">
    <property type="component" value="Unassembled WGS sequence"/>
</dbReference>
<evidence type="ECO:0000313" key="3">
    <source>
        <dbReference type="Proteomes" id="UP000314294"/>
    </source>
</evidence>
<reference evidence="2 3" key="1">
    <citation type="submission" date="2019-03" db="EMBL/GenBank/DDBJ databases">
        <title>First draft genome of Liparis tanakae, snailfish: a comprehensive survey of snailfish specific genes.</title>
        <authorList>
            <person name="Kim W."/>
            <person name="Song I."/>
            <person name="Jeong J.-H."/>
            <person name="Kim D."/>
            <person name="Kim S."/>
            <person name="Ryu S."/>
            <person name="Song J.Y."/>
            <person name="Lee S.K."/>
        </authorList>
    </citation>
    <scope>NUCLEOTIDE SEQUENCE [LARGE SCALE GENOMIC DNA]</scope>
    <source>
        <tissue evidence="2">Muscle</tissue>
    </source>
</reference>
<keyword evidence="3" id="KW-1185">Reference proteome</keyword>
<protein>
    <submittedName>
        <fullName evidence="2">Uncharacterized protein</fullName>
    </submittedName>
</protein>
<sequence>MAGPVPEMSRSVASIGSRSCIITHGEPRANVAVSSTVKPHRGKTHTHTAVSPTVAGTETHLCLALLQTPQTPYHQPLDQEDSERGGDSEFVSSEQLLHSKSSQDGTPGVSGVTGLQLRHPVR</sequence>
<gene>
    <name evidence="2" type="ORF">EYF80_006375</name>
</gene>
<dbReference type="EMBL" id="SRLO01000033">
    <property type="protein sequence ID" value="TNN83394.1"/>
    <property type="molecule type" value="Genomic_DNA"/>
</dbReference>
<organism evidence="2 3">
    <name type="scientific">Liparis tanakae</name>
    <name type="common">Tanaka's snailfish</name>
    <dbReference type="NCBI Taxonomy" id="230148"/>
    <lineage>
        <taxon>Eukaryota</taxon>
        <taxon>Metazoa</taxon>
        <taxon>Chordata</taxon>
        <taxon>Craniata</taxon>
        <taxon>Vertebrata</taxon>
        <taxon>Euteleostomi</taxon>
        <taxon>Actinopterygii</taxon>
        <taxon>Neopterygii</taxon>
        <taxon>Teleostei</taxon>
        <taxon>Neoteleostei</taxon>
        <taxon>Acanthomorphata</taxon>
        <taxon>Eupercaria</taxon>
        <taxon>Perciformes</taxon>
        <taxon>Cottioidei</taxon>
        <taxon>Cottales</taxon>
        <taxon>Liparidae</taxon>
        <taxon>Liparis</taxon>
    </lineage>
</organism>